<reference evidence="2 3" key="1">
    <citation type="submission" date="2019-12" db="EMBL/GenBank/DDBJ databases">
        <title>Isolation and characterization of three novel carbon monoxide-oxidizing members of Halobacteria from salione crusts and soils.</title>
        <authorList>
            <person name="Myers M.R."/>
            <person name="King G.M."/>
        </authorList>
    </citation>
    <scope>NUCLEOTIDE SEQUENCE [LARGE SCALE GENOMIC DNA]</scope>
    <source>
        <strain evidence="2 3">WSA2</strain>
    </source>
</reference>
<name>A0A6B0SNW5_9EURY</name>
<sequence>MSYLKIRQRLHSGIAWLQRWLAKNQFDDLREFVYLDEISVRSLLASTGEGGIVSETVDEEMRRRRSGSSVGGSVSTGPASVNAKVSEQSEQQETKIETRNYDLIQSKFTRLYKSNVVEKKLSLDQIPIEDEPAEEPFSGLAASDLSRGDVVELRVNLSANLLFRLYRTIGYFADSFEDQIDSETEEMLELIGSSLGNRIPVVGEAVDYKVVKDHEEEKTIKRSDQLDSDEEEEAEDLAIVTLLNLDSLWVDPIQTLFNNDRFVIYCRVEDVDIDRWYPLKVTRAINSLSKPAAKNLNQEFRRGLKETRSQLSELQDFTDWSNDSTMQWSQDIHQYTESLGDEYGQDVSEEEQEQLIVEAMGTVDLGDEISQTAQRKRVLNAYTDAFVEMFGLDPIGEEKRQELRSDAMNSARSDNVGSSSDEDDVFRIEAKAVALYW</sequence>
<evidence type="ECO:0000256" key="1">
    <source>
        <dbReference type="SAM" id="MobiDB-lite"/>
    </source>
</evidence>
<dbReference type="Proteomes" id="UP000437065">
    <property type="component" value="Unassembled WGS sequence"/>
</dbReference>
<evidence type="ECO:0000313" key="2">
    <source>
        <dbReference type="EMBL" id="MXR40087.1"/>
    </source>
</evidence>
<comment type="caution">
    <text evidence="2">The sequence shown here is derived from an EMBL/GenBank/DDBJ whole genome shotgun (WGS) entry which is preliminary data.</text>
</comment>
<organism evidence="2 3">
    <name type="scientific">Halobaculum saliterrae</name>
    <dbReference type="NCBI Taxonomy" id="2073113"/>
    <lineage>
        <taxon>Archaea</taxon>
        <taxon>Methanobacteriati</taxon>
        <taxon>Methanobacteriota</taxon>
        <taxon>Stenosarchaea group</taxon>
        <taxon>Halobacteria</taxon>
        <taxon>Halobacteriales</taxon>
        <taxon>Haloferacaceae</taxon>
        <taxon>Halobaculum</taxon>
    </lineage>
</organism>
<dbReference type="InterPro" id="IPR045633">
    <property type="entry name" value="DUF6414"/>
</dbReference>
<gene>
    <name evidence="2" type="ORF">GRX01_01760</name>
</gene>
<dbReference type="AlphaFoldDB" id="A0A6B0SNW5"/>
<feature type="compositionally biased region" description="Polar residues" evidence="1">
    <location>
        <begin position="407"/>
        <end position="419"/>
    </location>
</feature>
<evidence type="ECO:0000313" key="3">
    <source>
        <dbReference type="Proteomes" id="UP000437065"/>
    </source>
</evidence>
<dbReference type="OrthoDB" id="350384at2157"/>
<dbReference type="Pfam" id="PF19952">
    <property type="entry name" value="DUF6414"/>
    <property type="match status" value="1"/>
</dbReference>
<protein>
    <submittedName>
        <fullName evidence="2">Uncharacterized protein</fullName>
    </submittedName>
</protein>
<feature type="region of interest" description="Disordered" evidence="1">
    <location>
        <begin position="59"/>
        <end position="94"/>
    </location>
</feature>
<proteinExistence type="predicted"/>
<feature type="compositionally biased region" description="Polar residues" evidence="1">
    <location>
        <begin position="76"/>
        <end position="91"/>
    </location>
</feature>
<accession>A0A6B0SNW5</accession>
<dbReference type="RefSeq" id="WP_159662797.1">
    <property type="nucleotide sequence ID" value="NZ_WUUS01000001.1"/>
</dbReference>
<keyword evidence="3" id="KW-1185">Reference proteome</keyword>
<feature type="region of interest" description="Disordered" evidence="1">
    <location>
        <begin position="402"/>
        <end position="421"/>
    </location>
</feature>
<dbReference type="EMBL" id="WUUS01000001">
    <property type="protein sequence ID" value="MXR40087.1"/>
    <property type="molecule type" value="Genomic_DNA"/>
</dbReference>